<dbReference type="PANTHER" id="PTHR40590">
    <property type="entry name" value="CYTOPLASMIC PROTEIN-RELATED"/>
    <property type="match status" value="1"/>
</dbReference>
<comment type="caution">
    <text evidence="1">The sequence shown here is derived from an EMBL/GenBank/DDBJ whole genome shotgun (WGS) entry which is preliminary data.</text>
</comment>
<evidence type="ECO:0000313" key="2">
    <source>
        <dbReference type="Proteomes" id="UP000294721"/>
    </source>
</evidence>
<organism evidence="1 2">
    <name type="scientific">Uruburuella suis</name>
    <dbReference type="NCBI Taxonomy" id="252130"/>
    <lineage>
        <taxon>Bacteria</taxon>
        <taxon>Pseudomonadati</taxon>
        <taxon>Pseudomonadota</taxon>
        <taxon>Betaproteobacteria</taxon>
        <taxon>Neisseriales</taxon>
        <taxon>Neisseriaceae</taxon>
        <taxon>Uruburuella</taxon>
    </lineage>
</organism>
<accession>A0ABY2BXD6</accession>
<dbReference type="InterPro" id="IPR002816">
    <property type="entry name" value="TraB/PrgY/GumN_fam"/>
</dbReference>
<proteinExistence type="predicted"/>
<dbReference type="CDD" id="cd14789">
    <property type="entry name" value="Tiki"/>
    <property type="match status" value="1"/>
</dbReference>
<gene>
    <name evidence="1" type="ORF">EV680_12210</name>
</gene>
<name>A0ABY2BXD6_9NEIS</name>
<dbReference type="InterPro" id="IPR047111">
    <property type="entry name" value="YbaP-like"/>
</dbReference>
<sequence length="334" mass="37930">MYDVVSDGSWPSETFFNERKHGFIVKASMAKYFLALLMLLAAASGFARGAPEAETFLWQLSQPGRPVSYLLGTLHVGKTGARLPAHYQRALEQSAQLVVESNADELAEPQYAAEAARMAALMADTRTLDQSIGRVRMFALNHVLQQGNDTIALDGSSRLKPWAFWLSVQSLYSPKGYSYHSGTDNLLIRQAKAQQKPVIALERLEPLYYFNAVPEDKIRRSLDMLIRHHRTILAEQKTLVADYQANQAGRLWQDVSDPEEQFKYLPVQDRAFWQHLMYQQLLVERNQQWLVRLVEILPQQPTLVAVGAAHLFGEQGLILRLRQVGYRVEPVLPE</sequence>
<protein>
    <recommendedName>
        <fullName evidence="3">TraB family protein</fullName>
    </recommendedName>
</protein>
<dbReference type="EMBL" id="SLXE01000022">
    <property type="protein sequence ID" value="TCP02805.1"/>
    <property type="molecule type" value="Genomic_DNA"/>
</dbReference>
<keyword evidence="2" id="KW-1185">Reference proteome</keyword>
<dbReference type="Pfam" id="PF01963">
    <property type="entry name" value="TraB_PrgY_gumN"/>
    <property type="match status" value="1"/>
</dbReference>
<evidence type="ECO:0000313" key="1">
    <source>
        <dbReference type="EMBL" id="TCP02805.1"/>
    </source>
</evidence>
<evidence type="ECO:0008006" key="3">
    <source>
        <dbReference type="Google" id="ProtNLM"/>
    </source>
</evidence>
<dbReference type="Proteomes" id="UP000294721">
    <property type="component" value="Unassembled WGS sequence"/>
</dbReference>
<reference evidence="1 2" key="1">
    <citation type="submission" date="2019-03" db="EMBL/GenBank/DDBJ databases">
        <title>Genomic Encyclopedia of Type Strains, Phase IV (KMG-IV): sequencing the most valuable type-strain genomes for metagenomic binning, comparative biology and taxonomic classification.</title>
        <authorList>
            <person name="Goeker M."/>
        </authorList>
    </citation>
    <scope>NUCLEOTIDE SEQUENCE [LARGE SCALE GENOMIC DNA]</scope>
    <source>
        <strain evidence="1 2">DSM 17474</strain>
    </source>
</reference>
<dbReference type="PANTHER" id="PTHR40590:SF1">
    <property type="entry name" value="CYTOPLASMIC PROTEIN"/>
    <property type="match status" value="1"/>
</dbReference>